<reference evidence="1" key="1">
    <citation type="submission" date="2020-07" db="EMBL/GenBank/DDBJ databases">
        <title>Genome sequence and genetic diversity analysis of an under-domesticated orphan crop, white fonio (Digitaria exilis).</title>
        <authorList>
            <person name="Bennetzen J.L."/>
            <person name="Chen S."/>
            <person name="Ma X."/>
            <person name="Wang X."/>
            <person name="Yssel A.E.J."/>
            <person name="Chaluvadi S.R."/>
            <person name="Johnson M."/>
            <person name="Gangashetty P."/>
            <person name="Hamidou F."/>
            <person name="Sanogo M.D."/>
            <person name="Zwaenepoel A."/>
            <person name="Wallace J."/>
            <person name="Van De Peer Y."/>
            <person name="Van Deynze A."/>
        </authorList>
    </citation>
    <scope>NUCLEOTIDE SEQUENCE</scope>
    <source>
        <tissue evidence="1">Leaves</tissue>
    </source>
</reference>
<proteinExistence type="predicted"/>
<evidence type="ECO:0000313" key="1">
    <source>
        <dbReference type="EMBL" id="KAF8776741.1"/>
    </source>
</evidence>
<dbReference type="OrthoDB" id="615850at2759"/>
<dbReference type="AlphaFoldDB" id="A0A835KYK3"/>
<dbReference type="EMBL" id="JACEFO010000191">
    <property type="protein sequence ID" value="KAF8776741.1"/>
    <property type="molecule type" value="Genomic_DNA"/>
</dbReference>
<gene>
    <name evidence="1" type="ORF">HU200_003476</name>
</gene>
<protein>
    <recommendedName>
        <fullName evidence="3">PB1 domain-containing protein</fullName>
    </recommendedName>
</protein>
<accession>A0A835KYK3</accession>
<organism evidence="1 2">
    <name type="scientific">Digitaria exilis</name>
    <dbReference type="NCBI Taxonomy" id="1010633"/>
    <lineage>
        <taxon>Eukaryota</taxon>
        <taxon>Viridiplantae</taxon>
        <taxon>Streptophyta</taxon>
        <taxon>Embryophyta</taxon>
        <taxon>Tracheophyta</taxon>
        <taxon>Spermatophyta</taxon>
        <taxon>Magnoliopsida</taxon>
        <taxon>Liliopsida</taxon>
        <taxon>Poales</taxon>
        <taxon>Poaceae</taxon>
        <taxon>PACMAD clade</taxon>
        <taxon>Panicoideae</taxon>
        <taxon>Panicodae</taxon>
        <taxon>Paniceae</taxon>
        <taxon>Anthephorinae</taxon>
        <taxon>Digitaria</taxon>
    </lineage>
</organism>
<evidence type="ECO:0000313" key="2">
    <source>
        <dbReference type="Proteomes" id="UP000636709"/>
    </source>
</evidence>
<evidence type="ECO:0008006" key="3">
    <source>
        <dbReference type="Google" id="ProtNLM"/>
    </source>
</evidence>
<dbReference type="Proteomes" id="UP000636709">
    <property type="component" value="Unassembled WGS sequence"/>
</dbReference>
<comment type="caution">
    <text evidence="1">The sequence shown here is derived from an EMBL/GenBank/DDBJ whole genome shotgun (WGS) entry which is preliminary data.</text>
</comment>
<sequence>MDPNSSYLLEIRLFGTQDKKLRDYKCVQFTKVVDSDLCNFKDLVEEITDMFPHGYEEAVHVFYYDDVQNKFPLVTTDQQLLEMFAKHIDRKVVCMTVTYSNPTDGDEDITPIDIQEPLNNKTIQGPITRARARQLNLQVSSILNVPINNCENDLLSIVYNMIRNQVEDQATHEGRHGVVEDQQGTAKLHGGPIQFDFESTSKFRSCLQ</sequence>
<name>A0A835KYK3_9POAL</name>
<keyword evidence="2" id="KW-1185">Reference proteome</keyword>